<gene>
    <name evidence="2" type="ORF">HAX54_044284</name>
</gene>
<protein>
    <submittedName>
        <fullName evidence="2">Uncharacterized protein</fullName>
    </submittedName>
</protein>
<feature type="region of interest" description="Disordered" evidence="1">
    <location>
        <begin position="143"/>
        <end position="165"/>
    </location>
</feature>
<feature type="region of interest" description="Disordered" evidence="1">
    <location>
        <begin position="1"/>
        <end position="20"/>
    </location>
</feature>
<name>A0ABS8W424_DATST</name>
<evidence type="ECO:0000313" key="3">
    <source>
        <dbReference type="Proteomes" id="UP000823775"/>
    </source>
</evidence>
<comment type="caution">
    <text evidence="2">The sequence shown here is derived from an EMBL/GenBank/DDBJ whole genome shotgun (WGS) entry which is preliminary data.</text>
</comment>
<organism evidence="2 3">
    <name type="scientific">Datura stramonium</name>
    <name type="common">Jimsonweed</name>
    <name type="synonym">Common thornapple</name>
    <dbReference type="NCBI Taxonomy" id="4076"/>
    <lineage>
        <taxon>Eukaryota</taxon>
        <taxon>Viridiplantae</taxon>
        <taxon>Streptophyta</taxon>
        <taxon>Embryophyta</taxon>
        <taxon>Tracheophyta</taxon>
        <taxon>Spermatophyta</taxon>
        <taxon>Magnoliopsida</taxon>
        <taxon>eudicotyledons</taxon>
        <taxon>Gunneridae</taxon>
        <taxon>Pentapetalae</taxon>
        <taxon>asterids</taxon>
        <taxon>lamiids</taxon>
        <taxon>Solanales</taxon>
        <taxon>Solanaceae</taxon>
        <taxon>Solanoideae</taxon>
        <taxon>Datureae</taxon>
        <taxon>Datura</taxon>
    </lineage>
</organism>
<dbReference type="Proteomes" id="UP000823775">
    <property type="component" value="Unassembled WGS sequence"/>
</dbReference>
<keyword evidence="3" id="KW-1185">Reference proteome</keyword>
<evidence type="ECO:0000256" key="1">
    <source>
        <dbReference type="SAM" id="MobiDB-lite"/>
    </source>
</evidence>
<reference evidence="2 3" key="1">
    <citation type="journal article" date="2021" name="BMC Genomics">
        <title>Datura genome reveals duplications of psychoactive alkaloid biosynthetic genes and high mutation rate following tissue culture.</title>
        <authorList>
            <person name="Rajewski A."/>
            <person name="Carter-House D."/>
            <person name="Stajich J."/>
            <person name="Litt A."/>
        </authorList>
    </citation>
    <scope>NUCLEOTIDE SEQUENCE [LARGE SCALE GENOMIC DNA]</scope>
    <source>
        <strain evidence="2">AR-01</strain>
    </source>
</reference>
<accession>A0ABS8W424</accession>
<evidence type="ECO:0000313" key="2">
    <source>
        <dbReference type="EMBL" id="MCE2056220.1"/>
    </source>
</evidence>
<dbReference type="EMBL" id="JACEIK010006740">
    <property type="protein sequence ID" value="MCE2056220.1"/>
    <property type="molecule type" value="Genomic_DNA"/>
</dbReference>
<sequence length="165" mass="18366">MGKTTRQQWGSLGARQRREGKIWRSDAAGFAGEDDSVAVFGRGQGGDEMERKRRLGVCDCEVYAGKDIWQCLTSVLHYYTYACMVPSPLRKDEELVDIFKNDAQLFYKGDLVPSHRKGPNPSLSEVNLILDTPAYSNYPSSVIPLHSRQSPNPKRLILEGNGSGS</sequence>
<feature type="compositionally biased region" description="Polar residues" evidence="1">
    <location>
        <begin position="1"/>
        <end position="10"/>
    </location>
</feature>
<proteinExistence type="predicted"/>